<reference evidence="2" key="1">
    <citation type="submission" date="2017-07" db="EMBL/GenBank/DDBJ databases">
        <title>Taro Niue Genome Assembly and Annotation.</title>
        <authorList>
            <person name="Atibalentja N."/>
            <person name="Keating K."/>
            <person name="Fields C.J."/>
        </authorList>
    </citation>
    <scope>NUCLEOTIDE SEQUENCE</scope>
    <source>
        <strain evidence="2">Niue_2</strain>
        <tissue evidence="2">Leaf</tissue>
    </source>
</reference>
<proteinExistence type="inferred from homology"/>
<dbReference type="Proteomes" id="UP000652761">
    <property type="component" value="Unassembled WGS sequence"/>
</dbReference>
<evidence type="ECO:0000313" key="2">
    <source>
        <dbReference type="EMBL" id="MQL90649.1"/>
    </source>
</evidence>
<organism evidence="2 3">
    <name type="scientific">Colocasia esculenta</name>
    <name type="common">Wild taro</name>
    <name type="synonym">Arum esculentum</name>
    <dbReference type="NCBI Taxonomy" id="4460"/>
    <lineage>
        <taxon>Eukaryota</taxon>
        <taxon>Viridiplantae</taxon>
        <taxon>Streptophyta</taxon>
        <taxon>Embryophyta</taxon>
        <taxon>Tracheophyta</taxon>
        <taxon>Spermatophyta</taxon>
        <taxon>Magnoliopsida</taxon>
        <taxon>Liliopsida</taxon>
        <taxon>Araceae</taxon>
        <taxon>Aroideae</taxon>
        <taxon>Colocasieae</taxon>
        <taxon>Colocasia</taxon>
    </lineage>
</organism>
<dbReference type="SUPFAM" id="SSF53756">
    <property type="entry name" value="UDP-Glycosyltransferase/glycogen phosphorylase"/>
    <property type="match status" value="1"/>
</dbReference>
<dbReference type="GO" id="GO:0035251">
    <property type="term" value="F:UDP-glucosyltransferase activity"/>
    <property type="evidence" value="ECO:0007669"/>
    <property type="project" value="TreeGrafter"/>
</dbReference>
<name>A0A843VGT9_COLES</name>
<dbReference type="PANTHER" id="PTHR48047">
    <property type="entry name" value="GLYCOSYLTRANSFERASE"/>
    <property type="match status" value="1"/>
</dbReference>
<protein>
    <submittedName>
        <fullName evidence="2">Uncharacterized protein</fullName>
    </submittedName>
</protein>
<dbReference type="OrthoDB" id="5835829at2759"/>
<evidence type="ECO:0000313" key="3">
    <source>
        <dbReference type="Proteomes" id="UP000652761"/>
    </source>
</evidence>
<dbReference type="PANTHER" id="PTHR48047:SF51">
    <property type="entry name" value="GLYCOSYLTRANSFERASE"/>
    <property type="match status" value="1"/>
</dbReference>
<sequence length="395" mass="42850">MAAMAADTIGSEPPAPTAGTLPLVAIFPFISKGHTIPLLHLARLLHRRRLATFTFFTTPLNAPFIRASLNDLLPPPAVVELPFSRDAPGLSPGVESTGQLPSMSDFNAFCRATERLREPFKRALAALQPPAAFLVSDSFHFLTVDSAAAFGIPRLVFDGMGWFVQTVSTLVGVGMPHAGLISNVKPFQVPGFPQIWLTKADFPPPLDDPDSHGLEKDFPLEVIEATAKSRGIIRNSFHDMEAAFSEHWNRHFPIKGWSVGPLCLAAVALEAGGGGARPRSPAVVGGWETWRLQSEDGRHGELSVTARRVMEHGGSSWCSLEEMVKEVCGKKELRRILIHIGSKLVTSSRSGSDLDLLVSDPVNYDVHISQVPKRPSLVLIGCRFSVSDECLSDIT</sequence>
<dbReference type="AlphaFoldDB" id="A0A843VGT9"/>
<dbReference type="EMBL" id="NMUH01001261">
    <property type="protein sequence ID" value="MQL90649.1"/>
    <property type="molecule type" value="Genomic_DNA"/>
</dbReference>
<comment type="similarity">
    <text evidence="1">Belongs to the UDP-glycosyltransferase family.</text>
</comment>
<keyword evidence="3" id="KW-1185">Reference proteome</keyword>
<dbReference type="Gene3D" id="3.40.50.2000">
    <property type="entry name" value="Glycogen Phosphorylase B"/>
    <property type="match status" value="1"/>
</dbReference>
<evidence type="ECO:0000256" key="1">
    <source>
        <dbReference type="ARBA" id="ARBA00009995"/>
    </source>
</evidence>
<gene>
    <name evidence="2" type="ORF">Taro_023243</name>
</gene>
<comment type="caution">
    <text evidence="2">The sequence shown here is derived from an EMBL/GenBank/DDBJ whole genome shotgun (WGS) entry which is preliminary data.</text>
</comment>
<accession>A0A843VGT9</accession>